<dbReference type="InterPro" id="IPR055414">
    <property type="entry name" value="LRR_R13L4/SHOC2-like"/>
</dbReference>
<dbReference type="Proteomes" id="UP000011116">
    <property type="component" value="Chromosome 1H"/>
</dbReference>
<dbReference type="OrthoDB" id="598235at2759"/>
<proteinExistence type="predicted"/>
<dbReference type="SMR" id="A0A8I6WGI2"/>
<reference evidence="3" key="3">
    <citation type="submission" date="2022-01" db="UniProtKB">
        <authorList>
            <consortium name="EnsemblPlants"/>
        </authorList>
    </citation>
    <scope>IDENTIFICATION</scope>
    <source>
        <strain evidence="3">subsp. vulgare</strain>
    </source>
</reference>
<evidence type="ECO:0000259" key="2">
    <source>
        <dbReference type="Pfam" id="PF23598"/>
    </source>
</evidence>
<sequence>MRLDLYGVLVPRGLINLKALHTLAVVNIGRRGKVVLRDIERLTQLRKLGVTGINKENGQELCSAIVGLSLLESLSIRSEGDPGLCGFLDGDFSFPEKLQSLKLFGNLVKLPEWIEGLKNLVKLKLRSTMLSEVNEAMKVLGKLSNLSSLHLLRGSILEDKVFCFRQGAFPSLVFLKLSGYISVKFEQEAIPTLEMLKLFCMEVNSNSLSGLPTPTSLKEVVLKGEYSDTELSYLRTELAKNPNRPVMKRV</sequence>
<evidence type="ECO:0000256" key="1">
    <source>
        <dbReference type="ARBA" id="ARBA00022737"/>
    </source>
</evidence>
<evidence type="ECO:0000313" key="3">
    <source>
        <dbReference type="EnsemblPlants" id="HORVU.MOREX.r3.1HG0003200.1.CDS1"/>
    </source>
</evidence>
<name>A0A8I6WGI2_HORVV</name>
<feature type="domain" description="Disease resistance R13L4/SHOC-2-like LRR" evidence="2">
    <location>
        <begin position="3"/>
        <end position="246"/>
    </location>
</feature>
<evidence type="ECO:0000313" key="4">
    <source>
        <dbReference type="Proteomes" id="UP000011116"/>
    </source>
</evidence>
<dbReference type="EnsemblPlants" id="HORVU.MOREX.r3.1HG0003200.1">
    <property type="protein sequence ID" value="HORVU.MOREX.r3.1HG0003200.1.CDS1"/>
    <property type="gene ID" value="HORVU.MOREX.r3.1HG0003200"/>
</dbReference>
<dbReference type="SUPFAM" id="SSF52058">
    <property type="entry name" value="L domain-like"/>
    <property type="match status" value="1"/>
</dbReference>
<keyword evidence="1" id="KW-0677">Repeat</keyword>
<reference evidence="4" key="1">
    <citation type="journal article" date="2012" name="Nature">
        <title>A physical, genetic and functional sequence assembly of the barley genome.</title>
        <authorList>
            <consortium name="The International Barley Genome Sequencing Consortium"/>
            <person name="Mayer K.F."/>
            <person name="Waugh R."/>
            <person name="Brown J.W."/>
            <person name="Schulman A."/>
            <person name="Langridge P."/>
            <person name="Platzer M."/>
            <person name="Fincher G.B."/>
            <person name="Muehlbauer G.J."/>
            <person name="Sato K."/>
            <person name="Close T.J."/>
            <person name="Wise R.P."/>
            <person name="Stein N."/>
        </authorList>
    </citation>
    <scope>NUCLEOTIDE SEQUENCE [LARGE SCALE GENOMIC DNA]</scope>
    <source>
        <strain evidence="4">cv. Morex</strain>
    </source>
</reference>
<dbReference type="Gramene" id="HORVU.MOREX.r3.1HG0003200.1">
    <property type="protein sequence ID" value="HORVU.MOREX.r3.1HG0003200.1.CDS1"/>
    <property type="gene ID" value="HORVU.MOREX.r3.1HG0003200"/>
</dbReference>
<dbReference type="InterPro" id="IPR032675">
    <property type="entry name" value="LRR_dom_sf"/>
</dbReference>
<dbReference type="Pfam" id="PF23598">
    <property type="entry name" value="LRR_14"/>
    <property type="match status" value="1"/>
</dbReference>
<protein>
    <recommendedName>
        <fullName evidence="2">Disease resistance R13L4/SHOC-2-like LRR domain-containing protein</fullName>
    </recommendedName>
</protein>
<keyword evidence="4" id="KW-1185">Reference proteome</keyword>
<gene>
    <name evidence="3" type="primary">LOC123430903</name>
</gene>
<dbReference type="RefSeq" id="XP_044970700.1">
    <property type="nucleotide sequence ID" value="XM_045114765.1"/>
</dbReference>
<dbReference type="GeneID" id="123430903"/>
<dbReference type="AlphaFoldDB" id="A0A8I6WGI2"/>
<reference evidence="3" key="2">
    <citation type="submission" date="2020-10" db="EMBL/GenBank/DDBJ databases">
        <authorList>
            <person name="Scholz U."/>
            <person name="Mascher M."/>
            <person name="Fiebig A."/>
        </authorList>
    </citation>
    <scope>NUCLEOTIDE SEQUENCE [LARGE SCALE GENOMIC DNA]</scope>
    <source>
        <strain evidence="3">cv. Morex</strain>
    </source>
</reference>
<dbReference type="OMA" id="LHERNWR"/>
<dbReference type="KEGG" id="hvg:123430903"/>
<dbReference type="Gene3D" id="3.80.10.10">
    <property type="entry name" value="Ribonuclease Inhibitor"/>
    <property type="match status" value="1"/>
</dbReference>
<organism evidence="3 4">
    <name type="scientific">Hordeum vulgare subsp. vulgare</name>
    <name type="common">Domesticated barley</name>
    <dbReference type="NCBI Taxonomy" id="112509"/>
    <lineage>
        <taxon>Eukaryota</taxon>
        <taxon>Viridiplantae</taxon>
        <taxon>Streptophyta</taxon>
        <taxon>Embryophyta</taxon>
        <taxon>Tracheophyta</taxon>
        <taxon>Spermatophyta</taxon>
        <taxon>Magnoliopsida</taxon>
        <taxon>Liliopsida</taxon>
        <taxon>Poales</taxon>
        <taxon>Poaceae</taxon>
        <taxon>BOP clade</taxon>
        <taxon>Pooideae</taxon>
        <taxon>Triticodae</taxon>
        <taxon>Triticeae</taxon>
        <taxon>Hordeinae</taxon>
        <taxon>Hordeum</taxon>
    </lineage>
</organism>
<accession>A0A8I6WGI2</accession>